<feature type="transmembrane region" description="Helical" evidence="8">
    <location>
        <begin position="70"/>
        <end position="92"/>
    </location>
</feature>
<evidence type="ECO:0000256" key="5">
    <source>
        <dbReference type="ARBA" id="ARBA00022989"/>
    </source>
</evidence>
<evidence type="ECO:0000256" key="1">
    <source>
        <dbReference type="ARBA" id="ARBA00004651"/>
    </source>
</evidence>
<proteinExistence type="inferred from homology"/>
<name>A0A426Q602_9CORY</name>
<protein>
    <submittedName>
        <fullName evidence="10">Cation:proton antiporter</fullName>
    </submittedName>
</protein>
<dbReference type="InterPro" id="IPR050601">
    <property type="entry name" value="CPA3_antiporter_subunitC"/>
</dbReference>
<keyword evidence="4 8" id="KW-0812">Transmembrane</keyword>
<evidence type="ECO:0000256" key="3">
    <source>
        <dbReference type="ARBA" id="ARBA00022475"/>
    </source>
</evidence>
<keyword evidence="5 8" id="KW-1133">Transmembrane helix</keyword>
<dbReference type="Proteomes" id="UP000278422">
    <property type="component" value="Unassembled WGS sequence"/>
</dbReference>
<sequence length="141" mass="15097">MIIAAVIAILVAGGTYLIMQRGMVRLVIGMTLISHGTNLILLAAGVGAWREEPLADRATAAEAADPLPQAFVLTAIVISMAATALMLTLAALGRDDDTSAAEDPEKARKSFRSLQTMGRSAHHITKDSPEAARRRQREENY</sequence>
<evidence type="ECO:0000256" key="8">
    <source>
        <dbReference type="SAM" id="Phobius"/>
    </source>
</evidence>
<evidence type="ECO:0000313" key="9">
    <source>
        <dbReference type="EMBL" id="RRO86565.1"/>
    </source>
</evidence>
<evidence type="ECO:0000256" key="7">
    <source>
        <dbReference type="SAM" id="MobiDB-lite"/>
    </source>
</evidence>
<keyword evidence="3" id="KW-1003">Cell membrane</keyword>
<dbReference type="RefSeq" id="WP_010269629.1">
    <property type="nucleotide sequence ID" value="NZ_CP066067.1"/>
</dbReference>
<dbReference type="EMBL" id="PQNQ01000007">
    <property type="protein sequence ID" value="RRQ04705.1"/>
    <property type="molecule type" value="Genomic_DNA"/>
</dbReference>
<dbReference type="AlphaFoldDB" id="A0A426Q602"/>
<dbReference type="GeneID" id="60808247"/>
<evidence type="ECO:0000313" key="10">
    <source>
        <dbReference type="EMBL" id="RRQ04705.1"/>
    </source>
</evidence>
<evidence type="ECO:0000256" key="6">
    <source>
        <dbReference type="ARBA" id="ARBA00023136"/>
    </source>
</evidence>
<dbReference type="GO" id="GO:0005886">
    <property type="term" value="C:plasma membrane"/>
    <property type="evidence" value="ECO:0007669"/>
    <property type="project" value="UniProtKB-SubCell"/>
</dbReference>
<dbReference type="Pfam" id="PF00420">
    <property type="entry name" value="Oxidored_q2"/>
    <property type="match status" value="1"/>
</dbReference>
<evidence type="ECO:0000256" key="4">
    <source>
        <dbReference type="ARBA" id="ARBA00022692"/>
    </source>
</evidence>
<organism evidence="10 12">
    <name type="scientific">Corynebacterium bovis</name>
    <dbReference type="NCBI Taxonomy" id="36808"/>
    <lineage>
        <taxon>Bacteria</taxon>
        <taxon>Bacillati</taxon>
        <taxon>Actinomycetota</taxon>
        <taxon>Actinomycetes</taxon>
        <taxon>Mycobacteriales</taxon>
        <taxon>Corynebacteriaceae</taxon>
        <taxon>Corynebacterium</taxon>
    </lineage>
</organism>
<keyword evidence="6 8" id="KW-0472">Membrane</keyword>
<dbReference type="Proteomes" id="UP000276526">
    <property type="component" value="Unassembled WGS sequence"/>
</dbReference>
<accession>A0A426Q602</accession>
<reference evidence="11 12" key="1">
    <citation type="submission" date="2018-01" db="EMBL/GenBank/DDBJ databases">
        <title>Twenty Corynebacterium bovis Genomes.</title>
        <authorList>
            <person name="Gulvik C.A."/>
        </authorList>
    </citation>
    <scope>NUCLEOTIDE SEQUENCE [LARGE SCALE GENOMIC DNA]</scope>
    <source>
        <strain evidence="10 12">16-2004</strain>
        <strain evidence="9 11">F6900</strain>
    </source>
</reference>
<evidence type="ECO:0000313" key="11">
    <source>
        <dbReference type="Proteomes" id="UP000276526"/>
    </source>
</evidence>
<dbReference type="PANTHER" id="PTHR34583">
    <property type="entry name" value="ANTIPORTER SUBUNIT MNHC2-RELATED"/>
    <property type="match status" value="1"/>
</dbReference>
<comment type="similarity">
    <text evidence="2">Belongs to the CPA3 antiporters (TC 2.A.63) subunit C family.</text>
</comment>
<dbReference type="EMBL" id="PQNK01000008">
    <property type="protein sequence ID" value="RRO86565.1"/>
    <property type="molecule type" value="Genomic_DNA"/>
</dbReference>
<comment type="caution">
    <text evidence="10">The sequence shown here is derived from an EMBL/GenBank/DDBJ whole genome shotgun (WGS) entry which is preliminary data.</text>
</comment>
<evidence type="ECO:0000256" key="2">
    <source>
        <dbReference type="ARBA" id="ARBA00010388"/>
    </source>
</evidence>
<feature type="compositionally biased region" description="Basic and acidic residues" evidence="7">
    <location>
        <begin position="124"/>
        <end position="141"/>
    </location>
</feature>
<dbReference type="NCBIfam" id="NF005622">
    <property type="entry name" value="PRK07375.2-1"/>
    <property type="match status" value="1"/>
</dbReference>
<feature type="region of interest" description="Disordered" evidence="7">
    <location>
        <begin position="97"/>
        <end position="141"/>
    </location>
</feature>
<dbReference type="Gene3D" id="1.10.287.3510">
    <property type="match status" value="1"/>
</dbReference>
<dbReference type="PANTHER" id="PTHR34583:SF2">
    <property type="entry name" value="ANTIPORTER SUBUNIT MNHC2-RELATED"/>
    <property type="match status" value="1"/>
</dbReference>
<keyword evidence="12" id="KW-1185">Reference proteome</keyword>
<dbReference type="InterPro" id="IPR039428">
    <property type="entry name" value="NUOK/Mnh_C1-like"/>
</dbReference>
<feature type="compositionally biased region" description="Basic and acidic residues" evidence="7">
    <location>
        <begin position="97"/>
        <end position="108"/>
    </location>
</feature>
<comment type="subcellular location">
    <subcellularLocation>
        <location evidence="1">Cell membrane</location>
        <topology evidence="1">Multi-pass membrane protein</topology>
    </subcellularLocation>
</comment>
<gene>
    <name evidence="10" type="ORF">CXF42_04040</name>
    <name evidence="9" type="ORF">CXF48_05965</name>
</gene>
<dbReference type="NCBIfam" id="NF005625">
    <property type="entry name" value="PRK07375.2-4"/>
    <property type="match status" value="1"/>
</dbReference>
<evidence type="ECO:0000313" key="12">
    <source>
        <dbReference type="Proteomes" id="UP000278422"/>
    </source>
</evidence>